<sequence length="131" mass="15303">MAKRKTEVRLRTHGIYSQWESGTKQLPRLYEVTTEVPAVVDIEFGFVVNIKNAKNQELYFCIDHPGIRDDRGKRRAPFDGTVYVKTNDWDFYLGDTVWEPIDDKLGEWHMWLELDGKVIAEKTFQLSADHA</sequence>
<dbReference type="Proteomes" id="UP000536179">
    <property type="component" value="Unassembled WGS sequence"/>
</dbReference>
<dbReference type="RefSeq" id="WP_184305398.1">
    <property type="nucleotide sequence ID" value="NZ_JACHXU010000008.1"/>
</dbReference>
<organism evidence="2 3">
    <name type="scientific">Aporhodopirellula rubra</name>
    <dbReference type="NCBI Taxonomy" id="980271"/>
    <lineage>
        <taxon>Bacteria</taxon>
        <taxon>Pseudomonadati</taxon>
        <taxon>Planctomycetota</taxon>
        <taxon>Planctomycetia</taxon>
        <taxon>Pirellulales</taxon>
        <taxon>Pirellulaceae</taxon>
        <taxon>Aporhodopirellula</taxon>
    </lineage>
</organism>
<dbReference type="AlphaFoldDB" id="A0A7W5H625"/>
<name>A0A7W5H625_9BACT</name>
<dbReference type="EMBL" id="JACHXU010000008">
    <property type="protein sequence ID" value="MBB3207009.1"/>
    <property type="molecule type" value="Genomic_DNA"/>
</dbReference>
<gene>
    <name evidence="2" type="ORF">FHS27_002823</name>
</gene>
<keyword evidence="3" id="KW-1185">Reference proteome</keyword>
<proteinExistence type="predicted"/>
<evidence type="ECO:0000259" key="1">
    <source>
        <dbReference type="Pfam" id="PF12975"/>
    </source>
</evidence>
<comment type="caution">
    <text evidence="2">The sequence shown here is derived from an EMBL/GenBank/DDBJ whole genome shotgun (WGS) entry which is preliminary data.</text>
</comment>
<feature type="domain" description="DUF3859" evidence="1">
    <location>
        <begin position="5"/>
        <end position="125"/>
    </location>
</feature>
<accession>A0A7W5H625</accession>
<protein>
    <recommendedName>
        <fullName evidence="1">DUF3859 domain-containing protein</fullName>
    </recommendedName>
</protein>
<dbReference type="Pfam" id="PF12975">
    <property type="entry name" value="DUF3859"/>
    <property type="match status" value="1"/>
</dbReference>
<dbReference type="InterPro" id="IPR024331">
    <property type="entry name" value="DUF3859"/>
</dbReference>
<evidence type="ECO:0000313" key="3">
    <source>
        <dbReference type="Proteomes" id="UP000536179"/>
    </source>
</evidence>
<evidence type="ECO:0000313" key="2">
    <source>
        <dbReference type="EMBL" id="MBB3207009.1"/>
    </source>
</evidence>
<reference evidence="2 3" key="1">
    <citation type="submission" date="2020-08" db="EMBL/GenBank/DDBJ databases">
        <title>Genomic Encyclopedia of Type Strains, Phase III (KMG-III): the genomes of soil and plant-associated and newly described type strains.</title>
        <authorList>
            <person name="Whitman W."/>
        </authorList>
    </citation>
    <scope>NUCLEOTIDE SEQUENCE [LARGE SCALE GENOMIC DNA]</scope>
    <source>
        <strain evidence="2 3">CECT 8075</strain>
    </source>
</reference>
<dbReference type="Gene3D" id="2.60.40.2390">
    <property type="match status" value="1"/>
</dbReference>